<comment type="caution">
    <text evidence="8">The sequence shown here is derived from an EMBL/GenBank/DDBJ whole genome shotgun (WGS) entry which is preliminary data.</text>
</comment>
<feature type="transmembrane region" description="Helical" evidence="7">
    <location>
        <begin position="166"/>
        <end position="182"/>
    </location>
</feature>
<evidence type="ECO:0000256" key="3">
    <source>
        <dbReference type="ARBA" id="ARBA00022475"/>
    </source>
</evidence>
<feature type="transmembrane region" description="Helical" evidence="7">
    <location>
        <begin position="56"/>
        <end position="76"/>
    </location>
</feature>
<dbReference type="Proteomes" id="UP000249522">
    <property type="component" value="Unassembled WGS sequence"/>
</dbReference>
<feature type="transmembrane region" description="Helical" evidence="7">
    <location>
        <begin position="142"/>
        <end position="160"/>
    </location>
</feature>
<proteinExistence type="inferred from homology"/>
<comment type="similarity">
    <text evidence="2">Belongs to the chromate ion transporter (CHR) (TC 2.A.51) family.</text>
</comment>
<keyword evidence="4 7" id="KW-0812">Transmembrane</keyword>
<dbReference type="EMBL" id="QKRB01000025">
    <property type="protein sequence ID" value="PZD97459.1"/>
    <property type="molecule type" value="Genomic_DNA"/>
</dbReference>
<protein>
    <submittedName>
        <fullName evidence="8">Chromate transporter</fullName>
    </submittedName>
</protein>
<dbReference type="PANTHER" id="PTHR43663:SF1">
    <property type="entry name" value="CHROMATE TRANSPORTER"/>
    <property type="match status" value="1"/>
</dbReference>
<dbReference type="InterPro" id="IPR052518">
    <property type="entry name" value="CHR_Transporter"/>
</dbReference>
<sequence length="211" mass="22902">MNQIRKKNEWLLPLFWVFFRIGPSTFGGGYAMIPAIERELVANKKWIDEKELADMLSIAGAAPGGVGVNAAAFVGYRKAGVAGAIAAVAGMTMPTFLIVICLSLIYLFFQDNPKVEAALKGIHGAIVALILLAAYRMAKSSILDIATTAVSILTFLLLFMAKIHPLAIIISGLFVGILLVKVKELFGLKVKTERTGTSTPKHELVYPEYYI</sequence>
<evidence type="ECO:0000256" key="1">
    <source>
        <dbReference type="ARBA" id="ARBA00004651"/>
    </source>
</evidence>
<evidence type="ECO:0000256" key="5">
    <source>
        <dbReference type="ARBA" id="ARBA00022989"/>
    </source>
</evidence>
<dbReference type="InterPro" id="IPR003370">
    <property type="entry name" value="Chromate_transpt"/>
</dbReference>
<dbReference type="AlphaFoldDB" id="A0A2W1LFH8"/>
<dbReference type="GO" id="GO:0015109">
    <property type="term" value="F:chromate transmembrane transporter activity"/>
    <property type="evidence" value="ECO:0007669"/>
    <property type="project" value="InterPro"/>
</dbReference>
<feature type="transmembrane region" description="Helical" evidence="7">
    <location>
        <begin position="115"/>
        <end position="135"/>
    </location>
</feature>
<keyword evidence="5 7" id="KW-1133">Transmembrane helix</keyword>
<keyword evidence="6 7" id="KW-0472">Membrane</keyword>
<dbReference type="RefSeq" id="WP_111145086.1">
    <property type="nucleotide sequence ID" value="NZ_QKRB01000025.1"/>
</dbReference>
<evidence type="ECO:0000256" key="2">
    <source>
        <dbReference type="ARBA" id="ARBA00005262"/>
    </source>
</evidence>
<dbReference type="Pfam" id="PF02417">
    <property type="entry name" value="Chromate_transp"/>
    <property type="match status" value="1"/>
</dbReference>
<comment type="subcellular location">
    <subcellularLocation>
        <location evidence="1">Cell membrane</location>
        <topology evidence="1">Multi-pass membrane protein</topology>
    </subcellularLocation>
</comment>
<gene>
    <name evidence="8" type="ORF">DNH61_02365</name>
</gene>
<evidence type="ECO:0000313" key="9">
    <source>
        <dbReference type="Proteomes" id="UP000249522"/>
    </source>
</evidence>
<accession>A0A2W1LFH8</accession>
<evidence type="ECO:0000256" key="7">
    <source>
        <dbReference type="SAM" id="Phobius"/>
    </source>
</evidence>
<feature type="transmembrane region" description="Helical" evidence="7">
    <location>
        <begin position="12"/>
        <end position="36"/>
    </location>
</feature>
<dbReference type="PANTHER" id="PTHR43663">
    <property type="entry name" value="CHROMATE TRANSPORT PROTEIN-RELATED"/>
    <property type="match status" value="1"/>
</dbReference>
<reference evidence="8 9" key="1">
    <citation type="submission" date="2018-06" db="EMBL/GenBank/DDBJ databases">
        <title>Paenibacillus imtechensis sp. nov.</title>
        <authorList>
            <person name="Pinnaka A.K."/>
            <person name="Singh H."/>
            <person name="Kaur M."/>
        </authorList>
    </citation>
    <scope>NUCLEOTIDE SEQUENCE [LARGE SCALE GENOMIC DNA]</scope>
    <source>
        <strain evidence="8 9">SMB1</strain>
    </source>
</reference>
<keyword evidence="3" id="KW-1003">Cell membrane</keyword>
<feature type="transmembrane region" description="Helical" evidence="7">
    <location>
        <begin position="83"/>
        <end position="109"/>
    </location>
</feature>
<dbReference type="GO" id="GO:0005886">
    <property type="term" value="C:plasma membrane"/>
    <property type="evidence" value="ECO:0007669"/>
    <property type="project" value="UniProtKB-SubCell"/>
</dbReference>
<evidence type="ECO:0000313" key="8">
    <source>
        <dbReference type="EMBL" id="PZD97459.1"/>
    </source>
</evidence>
<dbReference type="OrthoDB" id="9027281at2"/>
<evidence type="ECO:0000256" key="4">
    <source>
        <dbReference type="ARBA" id="ARBA00022692"/>
    </source>
</evidence>
<name>A0A2W1LFH8_9BACL</name>
<keyword evidence="9" id="KW-1185">Reference proteome</keyword>
<evidence type="ECO:0000256" key="6">
    <source>
        <dbReference type="ARBA" id="ARBA00023136"/>
    </source>
</evidence>
<organism evidence="8 9">
    <name type="scientific">Paenibacillus sambharensis</name>
    <dbReference type="NCBI Taxonomy" id="1803190"/>
    <lineage>
        <taxon>Bacteria</taxon>
        <taxon>Bacillati</taxon>
        <taxon>Bacillota</taxon>
        <taxon>Bacilli</taxon>
        <taxon>Bacillales</taxon>
        <taxon>Paenibacillaceae</taxon>
        <taxon>Paenibacillus</taxon>
    </lineage>
</organism>